<dbReference type="OrthoDB" id="2474144at2"/>
<evidence type="ECO:0000313" key="2">
    <source>
        <dbReference type="Proteomes" id="UP000028868"/>
    </source>
</evidence>
<accession>A0A059NZB2</accession>
<dbReference type="EMBL" id="CCDI010000001">
    <property type="protein sequence ID" value="CDQ23492.1"/>
    <property type="molecule type" value="Genomic_DNA"/>
</dbReference>
<reference evidence="2" key="1">
    <citation type="submission" date="2014-03" db="EMBL/GenBank/DDBJ databases">
        <authorList>
            <person name="Urmite Genomes U."/>
        </authorList>
    </citation>
    <scope>NUCLEOTIDE SEQUENCE [LARGE SCALE GENOMIC DNA]</scope>
    <source>
        <strain evidence="2">HD-03</strain>
    </source>
</reference>
<dbReference type="Proteomes" id="UP000028868">
    <property type="component" value="Unassembled WGS sequence"/>
</dbReference>
<evidence type="ECO:0000313" key="1">
    <source>
        <dbReference type="EMBL" id="CDQ23492.1"/>
    </source>
</evidence>
<keyword evidence="2" id="KW-1185">Reference proteome</keyword>
<gene>
    <name evidence="1" type="ORF">BN983_01722</name>
</gene>
<dbReference type="AlphaFoldDB" id="A0A059NZB2"/>
<reference evidence="1 2" key="2">
    <citation type="submission" date="2014-05" db="EMBL/GenBank/DDBJ databases">
        <title>Draft genome sequence of Halobacillus karajensis HK-03.</title>
        <authorList>
            <person name="Khelaifia S."/>
            <person name="Croce O."/>
            <person name="Lagier J.C."/>
            <person name="Raoult D."/>
        </authorList>
    </citation>
    <scope>NUCLEOTIDE SEQUENCE [LARGE SCALE GENOMIC DNA]</scope>
    <source>
        <strain evidence="1 2">HD-03</strain>
    </source>
</reference>
<dbReference type="RefSeq" id="WP_035507285.1">
    <property type="nucleotide sequence ID" value="NZ_CCDH010000001.1"/>
</dbReference>
<name>A0A059NZB2_9BACI</name>
<organism evidence="1 2">
    <name type="scientific">Halobacillus karajensis</name>
    <dbReference type="NCBI Taxonomy" id="195088"/>
    <lineage>
        <taxon>Bacteria</taxon>
        <taxon>Bacillati</taxon>
        <taxon>Bacillota</taxon>
        <taxon>Bacilli</taxon>
        <taxon>Bacillales</taxon>
        <taxon>Bacillaceae</taxon>
        <taxon>Halobacillus</taxon>
    </lineage>
</organism>
<protein>
    <submittedName>
        <fullName evidence="1">Uncharacterized protein</fullName>
    </submittedName>
</protein>
<comment type="caution">
    <text evidence="1">The sequence shown here is derived from an EMBL/GenBank/DDBJ whole genome shotgun (WGS) entry which is preliminary data.</text>
</comment>
<proteinExistence type="predicted"/>
<sequence length="160" mass="17703">MQRFFRYMTFVVILLFVSFIGFLKLNPPLTHGSIGTTEDQQTVIVALGNKSLLGNIHITDISINNNQSPTNVKMQVSDSDKGLMITDTYALVEEAYAVQDYDTISLAPNTSPLSSKAMASSVNSAPNTIYGLSITEDSSIDRIKLTYRYFGLIFFTTIQV</sequence>